<dbReference type="GO" id="GO:0017004">
    <property type="term" value="P:cytochrome complex assembly"/>
    <property type="evidence" value="ECO:0007669"/>
    <property type="project" value="UniProtKB-KW"/>
</dbReference>
<accession>A0A1T5NL92</accession>
<dbReference type="AlphaFoldDB" id="A0A1T5NL92"/>
<keyword evidence="3" id="KW-1015">Disulfide bond</keyword>
<evidence type="ECO:0000256" key="3">
    <source>
        <dbReference type="ARBA" id="ARBA00023157"/>
    </source>
</evidence>
<dbReference type="Proteomes" id="UP000190166">
    <property type="component" value="Unassembled WGS sequence"/>
</dbReference>
<evidence type="ECO:0000313" key="6">
    <source>
        <dbReference type="EMBL" id="SKD00849.1"/>
    </source>
</evidence>
<reference evidence="6 7" key="1">
    <citation type="submission" date="2017-02" db="EMBL/GenBank/DDBJ databases">
        <authorList>
            <person name="Peterson S.W."/>
        </authorList>
    </citation>
    <scope>NUCLEOTIDE SEQUENCE [LARGE SCALE GENOMIC DNA]</scope>
    <source>
        <strain evidence="6 7">DSM 18108</strain>
    </source>
</reference>
<organism evidence="6 7">
    <name type="scientific">Chitinophaga ginsengisegetis</name>
    <dbReference type="NCBI Taxonomy" id="393003"/>
    <lineage>
        <taxon>Bacteria</taxon>
        <taxon>Pseudomonadati</taxon>
        <taxon>Bacteroidota</taxon>
        <taxon>Chitinophagia</taxon>
        <taxon>Chitinophagales</taxon>
        <taxon>Chitinophagaceae</taxon>
        <taxon>Chitinophaga</taxon>
    </lineage>
</organism>
<dbReference type="Pfam" id="PF14289">
    <property type="entry name" value="DUF4369"/>
    <property type="match status" value="1"/>
</dbReference>
<keyword evidence="2" id="KW-0201">Cytochrome c-type biogenesis</keyword>
<proteinExistence type="predicted"/>
<sequence>MKKIINTLLLIFTLAGVSIGQTQKTNYIVKGHIKGLKDSWVFQFAKGRDSVFSRSGEFTFKGLITEPTAAFIYIPAAHTHLEYYLDENAVVEINSDLDSLETTRIKGGVTQNEFNKYREYLGKLPISDRDEHRINAIEKQFIKDYNGSFVSLNMINQMSYNSDLEISDPQLLKDLFDQLTPKVRASKSGKRILNSLEVGIRTNIGQMALDFSQPDSLGKPVSMSSFRGKYVFLDFWASWCGPCRAENPNVLKAYEKFKDRNFTVLSVSIDTNREAWLKAVQEDHLPWVQVCDLKESNVASKIYAVTGIPTNFLIDPQGKIIGRSLRGEDLIKKLAEVIPE</sequence>
<evidence type="ECO:0000256" key="4">
    <source>
        <dbReference type="ARBA" id="ARBA00023284"/>
    </source>
</evidence>
<dbReference type="PROSITE" id="PS51352">
    <property type="entry name" value="THIOREDOXIN_2"/>
    <property type="match status" value="1"/>
</dbReference>
<dbReference type="InterPro" id="IPR017937">
    <property type="entry name" value="Thioredoxin_CS"/>
</dbReference>
<keyword evidence="4" id="KW-0676">Redox-active center</keyword>
<dbReference type="STRING" id="393003.SAMN05660461_1976"/>
<dbReference type="Gene3D" id="3.40.30.10">
    <property type="entry name" value="Glutaredoxin"/>
    <property type="match status" value="1"/>
</dbReference>
<dbReference type="InterPro" id="IPR025380">
    <property type="entry name" value="DUF4369"/>
</dbReference>
<keyword evidence="7" id="KW-1185">Reference proteome</keyword>
<dbReference type="GO" id="GO:0016491">
    <property type="term" value="F:oxidoreductase activity"/>
    <property type="evidence" value="ECO:0007669"/>
    <property type="project" value="InterPro"/>
</dbReference>
<dbReference type="GO" id="GO:0016209">
    <property type="term" value="F:antioxidant activity"/>
    <property type="evidence" value="ECO:0007669"/>
    <property type="project" value="InterPro"/>
</dbReference>
<evidence type="ECO:0000256" key="1">
    <source>
        <dbReference type="ARBA" id="ARBA00004196"/>
    </source>
</evidence>
<dbReference type="InterPro" id="IPR050553">
    <property type="entry name" value="Thioredoxin_ResA/DsbE_sf"/>
</dbReference>
<protein>
    <submittedName>
        <fullName evidence="6">Peroxiredoxin</fullName>
    </submittedName>
</protein>
<evidence type="ECO:0000313" key="7">
    <source>
        <dbReference type="Proteomes" id="UP000190166"/>
    </source>
</evidence>
<dbReference type="SUPFAM" id="SSF52833">
    <property type="entry name" value="Thioredoxin-like"/>
    <property type="match status" value="1"/>
</dbReference>
<dbReference type="EMBL" id="FUZZ01000001">
    <property type="protein sequence ID" value="SKD00849.1"/>
    <property type="molecule type" value="Genomic_DNA"/>
</dbReference>
<dbReference type="PANTHER" id="PTHR42852">
    <property type="entry name" value="THIOL:DISULFIDE INTERCHANGE PROTEIN DSBE"/>
    <property type="match status" value="1"/>
</dbReference>
<evidence type="ECO:0000256" key="2">
    <source>
        <dbReference type="ARBA" id="ARBA00022748"/>
    </source>
</evidence>
<dbReference type="RefSeq" id="WP_079469198.1">
    <property type="nucleotide sequence ID" value="NZ_FUZZ01000001.1"/>
</dbReference>
<dbReference type="GO" id="GO:0030313">
    <property type="term" value="C:cell envelope"/>
    <property type="evidence" value="ECO:0007669"/>
    <property type="project" value="UniProtKB-SubCell"/>
</dbReference>
<dbReference type="PROSITE" id="PS00194">
    <property type="entry name" value="THIOREDOXIN_1"/>
    <property type="match status" value="1"/>
</dbReference>
<name>A0A1T5NL92_9BACT</name>
<comment type="subcellular location">
    <subcellularLocation>
        <location evidence="1">Cell envelope</location>
    </subcellularLocation>
</comment>
<dbReference type="InterPro" id="IPR000866">
    <property type="entry name" value="AhpC/TSA"/>
</dbReference>
<gene>
    <name evidence="6" type="ORF">SAMN05660461_1976</name>
</gene>
<dbReference type="InterPro" id="IPR013766">
    <property type="entry name" value="Thioredoxin_domain"/>
</dbReference>
<dbReference type="CDD" id="cd02966">
    <property type="entry name" value="TlpA_like_family"/>
    <property type="match status" value="1"/>
</dbReference>
<dbReference type="InterPro" id="IPR036249">
    <property type="entry name" value="Thioredoxin-like_sf"/>
</dbReference>
<dbReference type="PANTHER" id="PTHR42852:SF6">
    <property type="entry name" value="THIOL:DISULFIDE INTERCHANGE PROTEIN DSBE"/>
    <property type="match status" value="1"/>
</dbReference>
<feature type="domain" description="Thioredoxin" evidence="5">
    <location>
        <begin position="202"/>
        <end position="340"/>
    </location>
</feature>
<evidence type="ECO:0000259" key="5">
    <source>
        <dbReference type="PROSITE" id="PS51352"/>
    </source>
</evidence>
<dbReference type="Pfam" id="PF00578">
    <property type="entry name" value="AhpC-TSA"/>
    <property type="match status" value="1"/>
</dbReference>